<evidence type="ECO:0000313" key="1">
    <source>
        <dbReference type="EMBL" id="KKN95480.1"/>
    </source>
</evidence>
<protein>
    <recommendedName>
        <fullName evidence="2">Acyl-CoA oxidase/dehydrogenase middle domain-containing protein</fullName>
    </recommendedName>
</protein>
<proteinExistence type="predicted"/>
<sequence length="312" mass="34005">MTSSLLQWCLQAPTETVLMDSADSWLQVWHQLPFAQATPMALAVMGGFQADRPAWVFASGYQAALRSVFPGTAGPGLFAFCLTEEGGHGARNLSTTWSADGSEGIGVTGAKGWTPLFQHYSAYFVACQSREQEPNAEACFRVVRLPADTDGVSFEARTPGRFLPELPTARMQVQVSCLSASALLPGDGWSEYAKPFSAQEELYVTAALLAYLLREGRAHDWPQHYVQQLVGALSLLCSLVDTKLDTAIELVTLSGATTWARTLFAEATDFWQQSPDDVRATRWFRDKPIQTLWAGSSEKRGAKAWAALSNAG</sequence>
<dbReference type="Gene3D" id="2.40.110.10">
    <property type="entry name" value="Butyryl-CoA Dehydrogenase, subunit A, domain 2"/>
    <property type="match status" value="1"/>
</dbReference>
<dbReference type="InterPro" id="IPR046373">
    <property type="entry name" value="Acyl-CoA_Oxase/DH_mid-dom_sf"/>
</dbReference>
<organism evidence="1">
    <name type="scientific">marine sediment metagenome</name>
    <dbReference type="NCBI Taxonomy" id="412755"/>
    <lineage>
        <taxon>unclassified sequences</taxon>
        <taxon>metagenomes</taxon>
        <taxon>ecological metagenomes</taxon>
    </lineage>
</organism>
<dbReference type="EMBL" id="LAZR01000070">
    <property type="protein sequence ID" value="KKN95480.1"/>
    <property type="molecule type" value="Genomic_DNA"/>
</dbReference>
<gene>
    <name evidence="1" type="ORF">LCGC14_0177250</name>
</gene>
<evidence type="ECO:0008006" key="2">
    <source>
        <dbReference type="Google" id="ProtNLM"/>
    </source>
</evidence>
<comment type="caution">
    <text evidence="1">The sequence shown here is derived from an EMBL/GenBank/DDBJ whole genome shotgun (WGS) entry which is preliminary data.</text>
</comment>
<dbReference type="GO" id="GO:0016627">
    <property type="term" value="F:oxidoreductase activity, acting on the CH-CH group of donors"/>
    <property type="evidence" value="ECO:0007669"/>
    <property type="project" value="InterPro"/>
</dbReference>
<accession>A0A0F9UQQ3</accession>
<dbReference type="InterPro" id="IPR009100">
    <property type="entry name" value="AcylCoA_DH/oxidase_NM_dom_sf"/>
</dbReference>
<reference evidence="1" key="1">
    <citation type="journal article" date="2015" name="Nature">
        <title>Complex archaea that bridge the gap between prokaryotes and eukaryotes.</title>
        <authorList>
            <person name="Spang A."/>
            <person name="Saw J.H."/>
            <person name="Jorgensen S.L."/>
            <person name="Zaremba-Niedzwiedzka K."/>
            <person name="Martijn J."/>
            <person name="Lind A.E."/>
            <person name="van Eijk R."/>
            <person name="Schleper C."/>
            <person name="Guy L."/>
            <person name="Ettema T.J."/>
        </authorList>
    </citation>
    <scope>NUCLEOTIDE SEQUENCE</scope>
</reference>
<name>A0A0F9UQQ3_9ZZZZ</name>
<dbReference type="SUPFAM" id="SSF56645">
    <property type="entry name" value="Acyl-CoA dehydrogenase NM domain-like"/>
    <property type="match status" value="1"/>
</dbReference>
<dbReference type="AlphaFoldDB" id="A0A0F9UQQ3"/>